<dbReference type="EMBL" id="KN553454">
    <property type="protein sequence ID" value="KHJ90042.1"/>
    <property type="molecule type" value="Genomic_DNA"/>
</dbReference>
<name>A0A0B1T2N2_OESDE</name>
<proteinExistence type="predicted"/>
<keyword evidence="2" id="KW-1185">Reference proteome</keyword>
<evidence type="ECO:0000313" key="2">
    <source>
        <dbReference type="Proteomes" id="UP000053660"/>
    </source>
</evidence>
<dbReference type="OrthoDB" id="5872171at2759"/>
<organism evidence="1 2">
    <name type="scientific">Oesophagostomum dentatum</name>
    <name type="common">Nodular worm</name>
    <dbReference type="NCBI Taxonomy" id="61180"/>
    <lineage>
        <taxon>Eukaryota</taxon>
        <taxon>Metazoa</taxon>
        <taxon>Ecdysozoa</taxon>
        <taxon>Nematoda</taxon>
        <taxon>Chromadorea</taxon>
        <taxon>Rhabditida</taxon>
        <taxon>Rhabditina</taxon>
        <taxon>Rhabditomorpha</taxon>
        <taxon>Strongyloidea</taxon>
        <taxon>Strongylidae</taxon>
        <taxon>Oesophagostomum</taxon>
    </lineage>
</organism>
<dbReference type="Proteomes" id="UP000053660">
    <property type="component" value="Unassembled WGS sequence"/>
</dbReference>
<sequence>MYTSSLGPEYDILPMMSVGAEFDRNGIAACQINVEIHHSKPNFKARLVTILKQYLHDRRYVFVLARHIAGHHRTFLLNFEDRRCVQKYISQFFIQ</sequence>
<dbReference type="PANTHER" id="PTHR22989:SF4">
    <property type="entry name" value="METHYLTRANSFERASE FKBM DOMAIN-CONTAINING PROTEIN"/>
    <property type="match status" value="1"/>
</dbReference>
<reference evidence="1 2" key="1">
    <citation type="submission" date="2014-03" db="EMBL/GenBank/DDBJ databases">
        <title>Draft genome of the hookworm Oesophagostomum dentatum.</title>
        <authorList>
            <person name="Mitreva M."/>
        </authorList>
    </citation>
    <scope>NUCLEOTIDE SEQUENCE [LARGE SCALE GENOMIC DNA]</scope>
    <source>
        <strain evidence="1 2">OD-Hann</strain>
    </source>
</reference>
<gene>
    <name evidence="1" type="ORF">OESDEN_10121</name>
</gene>
<evidence type="ECO:0000313" key="1">
    <source>
        <dbReference type="EMBL" id="KHJ90042.1"/>
    </source>
</evidence>
<accession>A0A0B1T2N2</accession>
<dbReference type="PANTHER" id="PTHR22989">
    <property type="entry name" value="UNCHARACTERIZED DUF13 C.ELEGANS"/>
    <property type="match status" value="1"/>
</dbReference>
<dbReference type="AlphaFoldDB" id="A0A0B1T2N2"/>
<protein>
    <submittedName>
        <fullName evidence="1">Uncharacterized protein</fullName>
    </submittedName>
</protein>